<dbReference type="GO" id="GO:0005524">
    <property type="term" value="F:ATP binding"/>
    <property type="evidence" value="ECO:0007669"/>
    <property type="project" value="UniProtKB-KW"/>
</dbReference>
<dbReference type="FunFam" id="3.10.310.40:FF:000001">
    <property type="entry name" value="Alanine--tRNA ligase"/>
    <property type="match status" value="1"/>
</dbReference>
<sequence>MSESLKKEFTDVNGKNILVKYLPNVSRETLLLIIDSLKTIHENSIVVLIGSEEETLPIAVSSKIKDLSAGKMVGMIAKELGGSGGGRPDFASGAGKDASKIDSAIKLVKEMVK</sequence>
<dbReference type="GO" id="GO:0006412">
    <property type="term" value="P:translation"/>
    <property type="evidence" value="ECO:0007669"/>
    <property type="project" value="UniProtKB-KW"/>
</dbReference>
<keyword evidence="4" id="KW-0820">tRNA-binding</keyword>
<dbReference type="GO" id="GO:0000049">
    <property type="term" value="F:tRNA binding"/>
    <property type="evidence" value="ECO:0007669"/>
    <property type="project" value="UniProtKB-KW"/>
</dbReference>
<keyword evidence="9" id="KW-0648">Protein biosynthesis</keyword>
<comment type="caution">
    <text evidence="12">The sequence shown here is derived from an EMBL/GenBank/DDBJ whole genome shotgun (WGS) entry which is preliminary data.</text>
</comment>
<organism evidence="12">
    <name type="scientific">bioreactor metagenome</name>
    <dbReference type="NCBI Taxonomy" id="1076179"/>
    <lineage>
        <taxon>unclassified sequences</taxon>
        <taxon>metagenomes</taxon>
        <taxon>ecological metagenomes</taxon>
    </lineage>
</organism>
<accession>A0A645HRF9</accession>
<keyword evidence="10" id="KW-0030">Aminoacyl-tRNA synthetase</keyword>
<dbReference type="Gene3D" id="3.10.310.40">
    <property type="match status" value="1"/>
</dbReference>
<keyword evidence="6" id="KW-0547">Nucleotide-binding</keyword>
<protein>
    <recommendedName>
        <fullName evidence="3">Alanine--tRNA ligase</fullName>
        <ecNumber evidence="2">6.1.1.7</ecNumber>
    </recommendedName>
</protein>
<dbReference type="Pfam" id="PF02272">
    <property type="entry name" value="DHHA1"/>
    <property type="match status" value="1"/>
</dbReference>
<reference evidence="12" key="1">
    <citation type="submission" date="2019-08" db="EMBL/GenBank/DDBJ databases">
        <authorList>
            <person name="Kucharzyk K."/>
            <person name="Murdoch R.W."/>
            <person name="Higgins S."/>
            <person name="Loffler F."/>
        </authorList>
    </citation>
    <scope>NUCLEOTIDE SEQUENCE</scope>
</reference>
<proteinExistence type="inferred from homology"/>
<comment type="similarity">
    <text evidence="1">Belongs to the class-II aminoacyl-tRNA synthetase family.</text>
</comment>
<keyword evidence="8" id="KW-0694">RNA-binding</keyword>
<name>A0A645HRF9_9ZZZZ</name>
<evidence type="ECO:0000256" key="6">
    <source>
        <dbReference type="ARBA" id="ARBA00022741"/>
    </source>
</evidence>
<evidence type="ECO:0000256" key="9">
    <source>
        <dbReference type="ARBA" id="ARBA00022917"/>
    </source>
</evidence>
<evidence type="ECO:0000256" key="8">
    <source>
        <dbReference type="ARBA" id="ARBA00022884"/>
    </source>
</evidence>
<evidence type="ECO:0000256" key="10">
    <source>
        <dbReference type="ARBA" id="ARBA00023146"/>
    </source>
</evidence>
<keyword evidence="5 12" id="KW-0436">Ligase</keyword>
<evidence type="ECO:0000256" key="3">
    <source>
        <dbReference type="ARBA" id="ARBA00017959"/>
    </source>
</evidence>
<keyword evidence="7" id="KW-0067">ATP-binding</keyword>
<dbReference type="GO" id="GO:0004813">
    <property type="term" value="F:alanine-tRNA ligase activity"/>
    <property type="evidence" value="ECO:0007669"/>
    <property type="project" value="UniProtKB-EC"/>
</dbReference>
<evidence type="ECO:0000256" key="7">
    <source>
        <dbReference type="ARBA" id="ARBA00022840"/>
    </source>
</evidence>
<dbReference type="InterPro" id="IPR003156">
    <property type="entry name" value="DHHA1_dom"/>
</dbReference>
<evidence type="ECO:0000256" key="2">
    <source>
        <dbReference type="ARBA" id="ARBA00013168"/>
    </source>
</evidence>
<evidence type="ECO:0000313" key="12">
    <source>
        <dbReference type="EMBL" id="MPN41450.1"/>
    </source>
</evidence>
<gene>
    <name evidence="12" type="primary">alaS_56</name>
    <name evidence="12" type="ORF">SDC9_188996</name>
</gene>
<evidence type="ECO:0000259" key="11">
    <source>
        <dbReference type="Pfam" id="PF02272"/>
    </source>
</evidence>
<feature type="domain" description="DHHA1" evidence="11">
    <location>
        <begin position="14"/>
        <end position="113"/>
    </location>
</feature>
<dbReference type="EC" id="6.1.1.7" evidence="2"/>
<evidence type="ECO:0000256" key="1">
    <source>
        <dbReference type="ARBA" id="ARBA00008226"/>
    </source>
</evidence>
<dbReference type="EMBL" id="VSSQ01098501">
    <property type="protein sequence ID" value="MPN41450.1"/>
    <property type="molecule type" value="Genomic_DNA"/>
</dbReference>
<evidence type="ECO:0000256" key="5">
    <source>
        <dbReference type="ARBA" id="ARBA00022598"/>
    </source>
</evidence>
<dbReference type="AlphaFoldDB" id="A0A645HRF9"/>
<evidence type="ECO:0000256" key="4">
    <source>
        <dbReference type="ARBA" id="ARBA00022555"/>
    </source>
</evidence>